<feature type="compositionally biased region" description="Low complexity" evidence="1">
    <location>
        <begin position="110"/>
        <end position="126"/>
    </location>
</feature>
<dbReference type="InterPro" id="IPR038765">
    <property type="entry name" value="Papain-like_cys_pep_sf"/>
</dbReference>
<reference evidence="3" key="1">
    <citation type="submission" date="2021-02" db="EMBL/GenBank/DDBJ databases">
        <authorList>
            <person name="Dougan E. K."/>
            <person name="Rhodes N."/>
            <person name="Thang M."/>
            <person name="Chan C."/>
        </authorList>
    </citation>
    <scope>NUCLEOTIDE SEQUENCE</scope>
</reference>
<feature type="domain" description="OTU" evidence="2">
    <location>
        <begin position="449"/>
        <end position="564"/>
    </location>
</feature>
<feature type="non-terminal residue" evidence="3">
    <location>
        <position position="575"/>
    </location>
</feature>
<accession>A0A812S5Q3</accession>
<proteinExistence type="predicted"/>
<dbReference type="PROSITE" id="PS50802">
    <property type="entry name" value="OTU"/>
    <property type="match status" value="1"/>
</dbReference>
<dbReference type="Gene3D" id="3.90.70.80">
    <property type="match status" value="1"/>
</dbReference>
<dbReference type="SUPFAM" id="SSF54001">
    <property type="entry name" value="Cysteine proteinases"/>
    <property type="match status" value="1"/>
</dbReference>
<feature type="compositionally biased region" description="Polar residues" evidence="1">
    <location>
        <begin position="90"/>
        <end position="99"/>
    </location>
</feature>
<dbReference type="OrthoDB" id="448541at2759"/>
<dbReference type="EMBL" id="CAJNIZ010022845">
    <property type="protein sequence ID" value="CAE7464425.1"/>
    <property type="molecule type" value="Genomic_DNA"/>
</dbReference>
<dbReference type="AlphaFoldDB" id="A0A812S5Q3"/>
<dbReference type="CDD" id="cd22744">
    <property type="entry name" value="OTU"/>
    <property type="match status" value="1"/>
</dbReference>
<feature type="compositionally biased region" description="Low complexity" evidence="1">
    <location>
        <begin position="58"/>
        <end position="72"/>
    </location>
</feature>
<dbReference type="Proteomes" id="UP000649617">
    <property type="component" value="Unassembled WGS sequence"/>
</dbReference>
<comment type="caution">
    <text evidence="3">The sequence shown here is derived from an EMBL/GenBank/DDBJ whole genome shotgun (WGS) entry which is preliminary data.</text>
</comment>
<protein>
    <recommendedName>
        <fullName evidence="2">OTU domain-containing protein</fullName>
    </recommendedName>
</protein>
<evidence type="ECO:0000259" key="2">
    <source>
        <dbReference type="PROSITE" id="PS50802"/>
    </source>
</evidence>
<feature type="region of interest" description="Disordered" evidence="1">
    <location>
        <begin position="28"/>
        <end position="150"/>
    </location>
</feature>
<evidence type="ECO:0000256" key="1">
    <source>
        <dbReference type="SAM" id="MobiDB-lite"/>
    </source>
</evidence>
<dbReference type="InterPro" id="IPR003323">
    <property type="entry name" value="OTU_dom"/>
</dbReference>
<feature type="non-terminal residue" evidence="3">
    <location>
        <position position="1"/>
    </location>
</feature>
<organism evidence="3 4">
    <name type="scientific">Symbiodinium pilosum</name>
    <name type="common">Dinoflagellate</name>
    <dbReference type="NCBI Taxonomy" id="2952"/>
    <lineage>
        <taxon>Eukaryota</taxon>
        <taxon>Sar</taxon>
        <taxon>Alveolata</taxon>
        <taxon>Dinophyceae</taxon>
        <taxon>Suessiales</taxon>
        <taxon>Symbiodiniaceae</taxon>
        <taxon>Symbiodinium</taxon>
    </lineage>
</organism>
<feature type="compositionally biased region" description="Basic and acidic residues" evidence="1">
    <location>
        <begin position="141"/>
        <end position="150"/>
    </location>
</feature>
<evidence type="ECO:0000313" key="3">
    <source>
        <dbReference type="EMBL" id="CAE7464425.1"/>
    </source>
</evidence>
<feature type="compositionally biased region" description="Basic and acidic residues" evidence="1">
    <location>
        <begin position="76"/>
        <end position="85"/>
    </location>
</feature>
<gene>
    <name evidence="3" type="ORF">SPIL2461_LOCUS11648</name>
</gene>
<keyword evidence="4" id="KW-1185">Reference proteome</keyword>
<sequence>FAEEIYKYIQQAVQEAVRQALQGLSGAGIAPAAPQVPDAKGETQDGKGRKRRKRQGKGEAQAEAQANGASQQKGAESQKGKDKGKGGGKLSSQQATSAKSGVDGRGAEPKTGSLNKGKGNGNSASSPDSEGWTKVGPKPRPSPDKKFRLRAQDWDKPLLDPTKIAEKLEALQTGVKETFAVVRKPSAVLHVRVPQAFATDQLWKQFLKNPSRVVMQWLSNLHINALDAWGWKEEQVDKGSQLYGLIRILEPDITSVLALSGRDGIFLELTRESSSGQPKVAVKVNWVDAEKGENMPDYLSRMLRSAGDLGLAHRAGRLGHVALRSSTDLVERLLAPSFENIKMLRQLRKKKFKVFYFRAASKEADRDLVPLTARDGNDTLTLWATIAPPRNRVRQQRVLKGSSVLSLAPRTSIFEPQPVSIATCAEDGDKEQGVAKKAKTLARGVPTGCKVHIVPGDGSCELRAGVVNHLLQHKDRYVGLWDKCDTGGKPDPNLDFEGYIKLVGQESAYASDLELRALARSWQVNIVVVPADSRLEPEAFTTQKAKKTLAFWLENKHIDLLLPVEGNKYPEELFS</sequence>
<evidence type="ECO:0000313" key="4">
    <source>
        <dbReference type="Proteomes" id="UP000649617"/>
    </source>
</evidence>
<name>A0A812S5Q3_SYMPI</name>